<reference evidence="5" key="2">
    <citation type="journal article" date="2017" name="Plant Physiol. Biochem.">
        <title>Differential oxidative and antioxidative response of duckweed Lemna minor toward plant growth promoting/inhibiting bacteria.</title>
        <authorList>
            <person name="Ishizawa H."/>
            <person name="Kuroda M."/>
            <person name="Morikawa M."/>
            <person name="Ike M."/>
        </authorList>
    </citation>
    <scope>NUCLEOTIDE SEQUENCE [LARGE SCALE GENOMIC DNA]</scope>
    <source>
        <strain evidence="5">M6</strain>
    </source>
</reference>
<gene>
    <name evidence="4" type="ORF">EM6_2359</name>
</gene>
<dbReference type="GO" id="GO:0006749">
    <property type="term" value="P:glutathione metabolic process"/>
    <property type="evidence" value="ECO:0007669"/>
    <property type="project" value="TreeGrafter"/>
</dbReference>
<sequence>MKLHGYFRSSAAWRVRIALALKGLDYDQVFVHLRHGDQRAPAYLKVNPQGLVPALEVEDGEILTQSLAICEYLDEVYPQAPLLPGSALERARIRALAYAIACEIHPVQNLRVLNRIKALGQDEAGVRAWAQETIATGFDACEALLEGQAGPYCFGAQVTLADVFLVPQMANARRFGVELRWPRLRDAEAACLSHPAFDATRPDVQPDAE</sequence>
<evidence type="ECO:0000313" key="4">
    <source>
        <dbReference type="EMBL" id="BBF81751.1"/>
    </source>
</evidence>
<feature type="domain" description="GST N-terminal" evidence="2">
    <location>
        <begin position="1"/>
        <end position="81"/>
    </location>
</feature>
<dbReference type="PROSITE" id="PS50405">
    <property type="entry name" value="GST_CTER"/>
    <property type="match status" value="1"/>
</dbReference>
<dbReference type="InterPro" id="IPR005955">
    <property type="entry name" value="GST_Zeta"/>
</dbReference>
<dbReference type="RefSeq" id="WP_126423296.1">
    <property type="nucleotide sequence ID" value="NZ_AP018828.1"/>
</dbReference>
<evidence type="ECO:0000259" key="2">
    <source>
        <dbReference type="PROSITE" id="PS50404"/>
    </source>
</evidence>
<dbReference type="GO" id="GO:0016034">
    <property type="term" value="F:maleylacetoacetate isomerase activity"/>
    <property type="evidence" value="ECO:0007669"/>
    <property type="project" value="TreeGrafter"/>
</dbReference>
<evidence type="ECO:0000259" key="3">
    <source>
        <dbReference type="PROSITE" id="PS50405"/>
    </source>
</evidence>
<dbReference type="Pfam" id="PF13409">
    <property type="entry name" value="GST_N_2"/>
    <property type="match status" value="1"/>
</dbReference>
<protein>
    <submittedName>
        <fullName evidence="4">Maleylacetoacetate isomerase</fullName>
    </submittedName>
</protein>
<dbReference type="InterPro" id="IPR004045">
    <property type="entry name" value="Glutathione_S-Trfase_N"/>
</dbReference>
<dbReference type="EMBL" id="AP018828">
    <property type="protein sequence ID" value="BBF81751.1"/>
    <property type="molecule type" value="Genomic_DNA"/>
</dbReference>
<evidence type="ECO:0000313" key="5">
    <source>
        <dbReference type="Proteomes" id="UP000278756"/>
    </source>
</evidence>
<dbReference type="SFLD" id="SFLDG00358">
    <property type="entry name" value="Main_(cytGST)"/>
    <property type="match status" value="1"/>
</dbReference>
<dbReference type="SUPFAM" id="SSF52833">
    <property type="entry name" value="Thioredoxin-like"/>
    <property type="match status" value="1"/>
</dbReference>
<dbReference type="Gene3D" id="3.40.30.10">
    <property type="entry name" value="Glutaredoxin"/>
    <property type="match status" value="1"/>
</dbReference>
<accession>A0A3G9G7A7</accession>
<dbReference type="CDD" id="cd03191">
    <property type="entry name" value="GST_C_Zeta"/>
    <property type="match status" value="1"/>
</dbReference>
<dbReference type="CDD" id="cd03042">
    <property type="entry name" value="GST_N_Zeta"/>
    <property type="match status" value="1"/>
</dbReference>
<keyword evidence="4" id="KW-0413">Isomerase</keyword>
<proteinExistence type="inferred from homology"/>
<dbReference type="OrthoDB" id="509852at2"/>
<dbReference type="Pfam" id="PF13410">
    <property type="entry name" value="GST_C_2"/>
    <property type="match status" value="1"/>
</dbReference>
<dbReference type="InterPro" id="IPR034330">
    <property type="entry name" value="GST_Zeta_C"/>
</dbReference>
<dbReference type="PANTHER" id="PTHR42673:SF4">
    <property type="entry name" value="MALEYLACETOACETATE ISOMERASE"/>
    <property type="match status" value="1"/>
</dbReference>
<dbReference type="InterPro" id="IPR010987">
    <property type="entry name" value="Glutathione-S-Trfase_C-like"/>
</dbReference>
<organism evidence="4 5">
    <name type="scientific">Asticcacaulis excentricus</name>
    <dbReference type="NCBI Taxonomy" id="78587"/>
    <lineage>
        <taxon>Bacteria</taxon>
        <taxon>Pseudomonadati</taxon>
        <taxon>Pseudomonadota</taxon>
        <taxon>Alphaproteobacteria</taxon>
        <taxon>Caulobacterales</taxon>
        <taxon>Caulobacteraceae</taxon>
        <taxon>Asticcacaulis</taxon>
    </lineage>
</organism>
<dbReference type="InterPro" id="IPR036249">
    <property type="entry name" value="Thioredoxin-like_sf"/>
</dbReference>
<dbReference type="AlphaFoldDB" id="A0A3G9G7A7"/>
<dbReference type="InterPro" id="IPR036282">
    <property type="entry name" value="Glutathione-S-Trfase_C_sf"/>
</dbReference>
<dbReference type="InterPro" id="IPR034333">
    <property type="entry name" value="GST_Zeta_N"/>
</dbReference>
<dbReference type="SUPFAM" id="SSF47616">
    <property type="entry name" value="GST C-terminal domain-like"/>
    <property type="match status" value="1"/>
</dbReference>
<name>A0A3G9G7A7_9CAUL</name>
<reference evidence="5" key="1">
    <citation type="journal article" date="2017" name="Biotechnol. Biofuels">
        <title>Evaluation of environmental bacterial communities as a factor affecting the growth of duckweed Lemna minor.</title>
        <authorList>
            <person name="Ishizawa H."/>
            <person name="Kuroda M."/>
            <person name="Morikawa M."/>
            <person name="Ike M."/>
        </authorList>
    </citation>
    <scope>NUCLEOTIDE SEQUENCE [LARGE SCALE GENOMIC DNA]</scope>
    <source>
        <strain evidence="5">M6</strain>
    </source>
</reference>
<dbReference type="GO" id="GO:0004364">
    <property type="term" value="F:glutathione transferase activity"/>
    <property type="evidence" value="ECO:0007669"/>
    <property type="project" value="TreeGrafter"/>
</dbReference>
<evidence type="ECO:0000256" key="1">
    <source>
        <dbReference type="ARBA" id="ARBA00010007"/>
    </source>
</evidence>
<comment type="similarity">
    <text evidence="1">Belongs to the GST superfamily. Zeta family.</text>
</comment>
<dbReference type="GO" id="GO:0005737">
    <property type="term" value="C:cytoplasm"/>
    <property type="evidence" value="ECO:0007669"/>
    <property type="project" value="InterPro"/>
</dbReference>
<dbReference type="PROSITE" id="PS50404">
    <property type="entry name" value="GST_NTER"/>
    <property type="match status" value="1"/>
</dbReference>
<dbReference type="Gene3D" id="1.20.1050.10">
    <property type="match status" value="1"/>
</dbReference>
<dbReference type="SFLD" id="SFLDS00019">
    <property type="entry name" value="Glutathione_Transferase_(cytos"/>
    <property type="match status" value="1"/>
</dbReference>
<dbReference type="InterPro" id="IPR040079">
    <property type="entry name" value="Glutathione_S-Trfase"/>
</dbReference>
<dbReference type="PANTHER" id="PTHR42673">
    <property type="entry name" value="MALEYLACETOACETATE ISOMERASE"/>
    <property type="match status" value="1"/>
</dbReference>
<feature type="domain" description="GST C-terminal" evidence="3">
    <location>
        <begin position="86"/>
        <end position="209"/>
    </location>
</feature>
<dbReference type="GO" id="GO:0006559">
    <property type="term" value="P:L-phenylalanine catabolic process"/>
    <property type="evidence" value="ECO:0007669"/>
    <property type="project" value="TreeGrafter"/>
</dbReference>
<dbReference type="Proteomes" id="UP000278756">
    <property type="component" value="Chromosome 2"/>
</dbReference>
<dbReference type="NCBIfam" id="TIGR01262">
    <property type="entry name" value="maiA"/>
    <property type="match status" value="1"/>
</dbReference>